<evidence type="ECO:0000256" key="5">
    <source>
        <dbReference type="ARBA" id="ARBA00022679"/>
    </source>
</evidence>
<dbReference type="Pfam" id="PF02366">
    <property type="entry name" value="PMT"/>
    <property type="match status" value="1"/>
</dbReference>
<feature type="domain" description="Protein O-mannosyl-transferase C-terminal four TM" evidence="12">
    <location>
        <begin position="272"/>
        <end position="459"/>
    </location>
</feature>
<dbReference type="PANTHER" id="PTHR10050">
    <property type="entry name" value="DOLICHYL-PHOSPHATE-MANNOSE--PROTEIN MANNOSYLTRANSFERASE"/>
    <property type="match status" value="1"/>
</dbReference>
<keyword evidence="7 10" id="KW-1133">Transmembrane helix</keyword>
<evidence type="ECO:0000256" key="2">
    <source>
        <dbReference type="ARBA" id="ARBA00004922"/>
    </source>
</evidence>
<dbReference type="InterPro" id="IPR032421">
    <property type="entry name" value="PMT_4TMC"/>
</dbReference>
<feature type="domain" description="ArnT-like N-terminal" evidence="11">
    <location>
        <begin position="11"/>
        <end position="238"/>
    </location>
</feature>
<protein>
    <recommendedName>
        <fullName evidence="9 10">Polyprenol-phosphate-mannose--protein mannosyltransferase</fullName>
        <ecNumber evidence="10">2.4.1.-</ecNumber>
    </recommendedName>
</protein>
<feature type="transmembrane region" description="Helical" evidence="10">
    <location>
        <begin position="7"/>
        <end position="25"/>
    </location>
</feature>
<keyword evidence="8 10" id="KW-0472">Membrane</keyword>
<reference evidence="13 14" key="1">
    <citation type="submission" date="2017-09" db="EMBL/GenBank/DDBJ databases">
        <title>Depth-based differentiation of microbial function through sediment-hosted aquifers and enrichment of novel symbionts in the deep terrestrial subsurface.</title>
        <authorList>
            <person name="Probst A.J."/>
            <person name="Ladd B."/>
            <person name="Jarett J.K."/>
            <person name="Geller-Mcgrath D.E."/>
            <person name="Sieber C.M."/>
            <person name="Emerson J.B."/>
            <person name="Anantharaman K."/>
            <person name="Thomas B.C."/>
            <person name="Malmstrom R."/>
            <person name="Stieglmeier M."/>
            <person name="Klingl A."/>
            <person name="Woyke T."/>
            <person name="Ryan C.M."/>
            <person name="Banfield J.F."/>
        </authorList>
    </citation>
    <scope>NUCLEOTIDE SEQUENCE [LARGE SCALE GENOMIC DNA]</scope>
    <source>
        <strain evidence="13">CG10_big_fil_rev_8_21_14_0_10_46_23</strain>
    </source>
</reference>
<accession>A0A2H0R4X7</accession>
<evidence type="ECO:0000256" key="3">
    <source>
        <dbReference type="ARBA" id="ARBA00007222"/>
    </source>
</evidence>
<evidence type="ECO:0000256" key="1">
    <source>
        <dbReference type="ARBA" id="ARBA00004127"/>
    </source>
</evidence>
<feature type="transmembrane region" description="Helical" evidence="10">
    <location>
        <begin position="189"/>
        <end position="204"/>
    </location>
</feature>
<dbReference type="GO" id="GO:0004169">
    <property type="term" value="F:dolichyl-phosphate-mannose-protein mannosyltransferase activity"/>
    <property type="evidence" value="ECO:0007669"/>
    <property type="project" value="UniProtKB-UniRule"/>
</dbReference>
<comment type="function">
    <text evidence="10">Protein O-mannosyltransferase that catalyzes the transfer of a single mannose residue from a polyprenol phospho-mannosyl lipidic donor to the hydroxyl group of selected serine and threonine residues in acceptor proteins.</text>
</comment>
<dbReference type="InterPro" id="IPR027005">
    <property type="entry name" value="PMT-like"/>
</dbReference>
<evidence type="ECO:0000313" key="13">
    <source>
        <dbReference type="EMBL" id="PIR41530.1"/>
    </source>
</evidence>
<name>A0A2H0R4X7_9BACT</name>
<proteinExistence type="inferred from homology"/>
<dbReference type="EC" id="2.4.1.-" evidence="10"/>
<comment type="pathway">
    <text evidence="2 10">Protein modification; protein glycosylation.</text>
</comment>
<dbReference type="PANTHER" id="PTHR10050:SF51">
    <property type="entry name" value="PROTEIN O-MANNOSYL-TRANSFERASE 1"/>
    <property type="match status" value="1"/>
</dbReference>
<feature type="transmembrane region" description="Helical" evidence="10">
    <location>
        <begin position="370"/>
        <end position="387"/>
    </location>
</feature>
<keyword evidence="5 10" id="KW-0808">Transferase</keyword>
<evidence type="ECO:0000259" key="12">
    <source>
        <dbReference type="Pfam" id="PF16192"/>
    </source>
</evidence>
<dbReference type="EMBL" id="PCXO01000004">
    <property type="protein sequence ID" value="PIR41530.1"/>
    <property type="molecule type" value="Genomic_DNA"/>
</dbReference>
<feature type="transmembrane region" description="Helical" evidence="10">
    <location>
        <begin position="216"/>
        <end position="238"/>
    </location>
</feature>
<gene>
    <name evidence="13" type="ORF">COV31_00270</name>
</gene>
<dbReference type="AlphaFoldDB" id="A0A2H0R4X7"/>
<comment type="caution">
    <text evidence="13">The sequence shown here is derived from an EMBL/GenBank/DDBJ whole genome shotgun (WGS) entry which is preliminary data.</text>
</comment>
<feature type="transmembrane region" description="Helical" evidence="10">
    <location>
        <begin position="90"/>
        <end position="111"/>
    </location>
</feature>
<dbReference type="UniPathway" id="UPA00378"/>
<evidence type="ECO:0000313" key="14">
    <source>
        <dbReference type="Proteomes" id="UP000230232"/>
    </source>
</evidence>
<feature type="transmembrane region" description="Helical" evidence="10">
    <location>
        <begin position="420"/>
        <end position="441"/>
    </location>
</feature>
<dbReference type="Pfam" id="PF16192">
    <property type="entry name" value="PMT_4TMC"/>
    <property type="match status" value="1"/>
</dbReference>
<feature type="transmembrane region" description="Helical" evidence="10">
    <location>
        <begin position="141"/>
        <end position="160"/>
    </location>
</feature>
<evidence type="ECO:0000259" key="11">
    <source>
        <dbReference type="Pfam" id="PF02366"/>
    </source>
</evidence>
<evidence type="ECO:0000256" key="4">
    <source>
        <dbReference type="ARBA" id="ARBA00022676"/>
    </source>
</evidence>
<evidence type="ECO:0000256" key="8">
    <source>
        <dbReference type="ARBA" id="ARBA00023136"/>
    </source>
</evidence>
<evidence type="ECO:0000256" key="7">
    <source>
        <dbReference type="ARBA" id="ARBA00022989"/>
    </source>
</evidence>
<feature type="transmembrane region" description="Helical" evidence="10">
    <location>
        <begin position="340"/>
        <end position="358"/>
    </location>
</feature>
<sequence>MKKMTILTLVILLGISLFVHFLYFGHPMETVFDEVHFGGFVSGYFTGKYFFDIHPPLGKLLISGMGYLGEVNPVQNFETIGREYLDSGYLWLRLLPTLAGVFLPLIIYLLARRLRFSQLGATLAGLFVIFENSILTQSRFILLDSFLLLFGFAGLLFYLIGRDRGKIGWFILSALSLGLAISVKWTGGSFLLLVGLIELFYLLKTRPHFGRWLRQIILFGAIPFIVYSGTFAIHFALLPNSGPGDAFMGPAFQKTLKGSLYERDQTIDPINFWHKFTELNIQMFQANQNLTAEHPYSSTWETWPFMGRTIFYWLGSPDVPDSQNLEKVRQPRIYLVGNPIIYWASTLGIILLLGLSFLRSKIYFKNPRATWIIISGFLINFIPFLFIGRVMFLYHYMSALIFTILALVYILDCLEKNRKVVFASCIIVAIAFFSFFAPLSYGTPLSSEQFRQRIWLPSWE</sequence>
<dbReference type="Proteomes" id="UP000230232">
    <property type="component" value="Unassembled WGS sequence"/>
</dbReference>
<evidence type="ECO:0000256" key="10">
    <source>
        <dbReference type="RuleBase" id="RU367007"/>
    </source>
</evidence>
<dbReference type="GO" id="GO:0012505">
    <property type="term" value="C:endomembrane system"/>
    <property type="evidence" value="ECO:0007669"/>
    <property type="project" value="UniProtKB-SubCell"/>
</dbReference>
<feature type="transmembrane region" description="Helical" evidence="10">
    <location>
        <begin position="393"/>
        <end position="411"/>
    </location>
</feature>
<keyword evidence="4 10" id="KW-0328">Glycosyltransferase</keyword>
<keyword evidence="6 10" id="KW-0812">Transmembrane</keyword>
<dbReference type="GO" id="GO:0005886">
    <property type="term" value="C:plasma membrane"/>
    <property type="evidence" value="ECO:0007669"/>
    <property type="project" value="UniProtKB-SubCell"/>
</dbReference>
<organism evidence="13 14">
    <name type="scientific">Candidatus Yanofskybacteria bacterium CG10_big_fil_rev_8_21_14_0_10_46_23</name>
    <dbReference type="NCBI Taxonomy" id="1975098"/>
    <lineage>
        <taxon>Bacteria</taxon>
        <taxon>Candidatus Yanofskyibacteriota</taxon>
    </lineage>
</organism>
<keyword evidence="10" id="KW-1003">Cell membrane</keyword>
<comment type="subcellular location">
    <subcellularLocation>
        <location evidence="10">Cell membrane</location>
    </subcellularLocation>
    <subcellularLocation>
        <location evidence="1">Endomembrane system</location>
        <topology evidence="1">Multi-pass membrane protein</topology>
    </subcellularLocation>
</comment>
<comment type="similarity">
    <text evidence="3 10">Belongs to the glycosyltransferase 39 family.</text>
</comment>
<evidence type="ECO:0000256" key="9">
    <source>
        <dbReference type="ARBA" id="ARBA00093617"/>
    </source>
</evidence>
<evidence type="ECO:0000256" key="6">
    <source>
        <dbReference type="ARBA" id="ARBA00022692"/>
    </source>
</evidence>
<dbReference type="InterPro" id="IPR003342">
    <property type="entry name" value="ArnT-like_N"/>
</dbReference>